<dbReference type="GO" id="GO:0004852">
    <property type="term" value="F:uroporphyrinogen-III synthase activity"/>
    <property type="evidence" value="ECO:0007669"/>
    <property type="project" value="InterPro"/>
</dbReference>
<dbReference type="InterPro" id="IPR003754">
    <property type="entry name" value="4pyrrol_synth_uPrphyn_synth"/>
</dbReference>
<evidence type="ECO:0000313" key="7">
    <source>
        <dbReference type="EMBL" id="KAK4522300.1"/>
    </source>
</evidence>
<name>A0AAV9I679_9RHOD</name>
<dbReference type="GO" id="GO:0000287">
    <property type="term" value="F:magnesium ion binding"/>
    <property type="evidence" value="ECO:0007669"/>
    <property type="project" value="TreeGrafter"/>
</dbReference>
<keyword evidence="8" id="KW-1185">Reference proteome</keyword>
<dbReference type="NCBIfam" id="TIGR00222">
    <property type="entry name" value="panB"/>
    <property type="match status" value="1"/>
</dbReference>
<dbReference type="PANTHER" id="PTHR20881">
    <property type="entry name" value="3-METHYL-2-OXOBUTANOATE HYDROXYMETHYLTRANSFERASE"/>
    <property type="match status" value="1"/>
</dbReference>
<dbReference type="EMBL" id="JANCYU010000003">
    <property type="protein sequence ID" value="KAK4522300.1"/>
    <property type="molecule type" value="Genomic_DNA"/>
</dbReference>
<evidence type="ECO:0000313" key="8">
    <source>
        <dbReference type="Proteomes" id="UP001300502"/>
    </source>
</evidence>
<sequence length="624" mass="69043">MTAKNALWSSFLRPFQSNLFSGLQKWKNNSNNYRNIPIASFKKGFKVAPKAPEPPRRVNLQDLRKWKREGRKIVMMTAYDYPSAVHADLSEMDVVLVGDSVAMVTLGHDTTQKVTIDDMIYHCRAVVNGCKRALIVGDLPFGSYEISPPQAMSSAYRLVKEGSVDAVKLEGGRKMAETVHRIVQGGIAVMGHIGLTPASVSAIGGFRSFGRNSKEAIEIFQGALALEEAGAFAVVLECIPHLVAKHITECLSIPTIGIGAGKYTSGQVLVYHDMIGMLQHPHHAKVTPKFCKKYAQVGEAIQEALENYRDEVMQGKFPNETYSPYHISEEEYEKFVQEMQKLRPPVSSSSATIPDNFHENVQLWKRITWLGSNRITCNIHTKKPLVVLTREPRKDEQLATLLKRKDINVASIPCVLQEKTEEFSGFVQSLPYLDKSGWLVVTSPEAADLLIEAWKLAGNPTLPLLSAVGKSTAGRFFHEHLVDDSHSIFIPSIATGKSLAEQLPISKENTKVYYPTSALASSTVENILIERGCIVERWNIYTTVSKEWTQEQRKLAETSCIVAFGSPSAVAVWSERVKHKPICACIGQTTAAACQKLGFKLVFSAKEPGLEGWVGAIEQALECI</sequence>
<dbReference type="NCBIfam" id="NF001452">
    <property type="entry name" value="PRK00311.1"/>
    <property type="match status" value="1"/>
</dbReference>
<dbReference type="Pfam" id="PF02548">
    <property type="entry name" value="Pantoate_transf"/>
    <property type="match status" value="1"/>
</dbReference>
<feature type="domain" description="Tetrapyrrole biosynthesis uroporphyrinogen III synthase" evidence="6">
    <location>
        <begin position="397"/>
        <end position="614"/>
    </location>
</feature>
<dbReference type="InterPro" id="IPR015813">
    <property type="entry name" value="Pyrv/PenolPyrv_kinase-like_dom"/>
</dbReference>
<gene>
    <name evidence="7" type="ORF">GAYE_HPESCF16G0180</name>
</gene>
<protein>
    <recommendedName>
        <fullName evidence="3">3-methyl-2-oxobutanoate hydroxymethyltransferase</fullName>
        <ecNumber evidence="3">2.1.2.11</ecNumber>
    </recommendedName>
</protein>
<comment type="pathway">
    <text evidence="1">Cofactor biosynthesis; (R)-pantothenate biosynthesis; (R)-pantoate from 3-methyl-2-oxobutanoate: step 1/2.</text>
</comment>
<reference evidence="7 8" key="1">
    <citation type="submission" date="2022-07" db="EMBL/GenBank/DDBJ databases">
        <title>Genome-wide signatures of adaptation to extreme environments.</title>
        <authorList>
            <person name="Cho C.H."/>
            <person name="Yoon H.S."/>
        </authorList>
    </citation>
    <scope>NUCLEOTIDE SEQUENCE [LARGE SCALE GENOMIC DNA]</scope>
    <source>
        <strain evidence="7 8">108.79 E11</strain>
    </source>
</reference>
<dbReference type="InterPro" id="IPR003700">
    <property type="entry name" value="Pantoate_hydroxy_MeTrfase"/>
</dbReference>
<evidence type="ECO:0000256" key="3">
    <source>
        <dbReference type="ARBA" id="ARBA00012618"/>
    </source>
</evidence>
<dbReference type="PANTHER" id="PTHR20881:SF0">
    <property type="entry name" value="3-METHYL-2-OXOBUTANOATE HYDROXYMETHYLTRANSFERASE"/>
    <property type="match status" value="1"/>
</dbReference>
<dbReference type="Pfam" id="PF02602">
    <property type="entry name" value="HEM4"/>
    <property type="match status" value="1"/>
</dbReference>
<dbReference type="EC" id="2.1.2.11" evidence="3"/>
<dbReference type="GO" id="GO:0005739">
    <property type="term" value="C:mitochondrion"/>
    <property type="evidence" value="ECO:0007669"/>
    <property type="project" value="TreeGrafter"/>
</dbReference>
<dbReference type="AlphaFoldDB" id="A0AAV9I679"/>
<dbReference type="GO" id="GO:0015940">
    <property type="term" value="P:pantothenate biosynthetic process"/>
    <property type="evidence" value="ECO:0007669"/>
    <property type="project" value="InterPro"/>
</dbReference>
<dbReference type="GO" id="GO:0033014">
    <property type="term" value="P:tetrapyrrole biosynthetic process"/>
    <property type="evidence" value="ECO:0007669"/>
    <property type="project" value="InterPro"/>
</dbReference>
<evidence type="ECO:0000256" key="4">
    <source>
        <dbReference type="ARBA" id="ARBA00022679"/>
    </source>
</evidence>
<dbReference type="CDD" id="cd06557">
    <property type="entry name" value="KPHMT-like"/>
    <property type="match status" value="1"/>
</dbReference>
<dbReference type="SUPFAM" id="SSF69618">
    <property type="entry name" value="HemD-like"/>
    <property type="match status" value="1"/>
</dbReference>
<evidence type="ECO:0000256" key="2">
    <source>
        <dbReference type="ARBA" id="ARBA00008676"/>
    </source>
</evidence>
<dbReference type="Gene3D" id="3.40.50.10090">
    <property type="match status" value="2"/>
</dbReference>
<organism evidence="7 8">
    <name type="scientific">Galdieria yellowstonensis</name>
    <dbReference type="NCBI Taxonomy" id="3028027"/>
    <lineage>
        <taxon>Eukaryota</taxon>
        <taxon>Rhodophyta</taxon>
        <taxon>Bangiophyceae</taxon>
        <taxon>Galdieriales</taxon>
        <taxon>Galdieriaceae</taxon>
        <taxon>Galdieria</taxon>
    </lineage>
</organism>
<accession>A0AAV9I679</accession>
<dbReference type="InterPro" id="IPR036108">
    <property type="entry name" value="4pyrrol_syn_uPrphyn_synt_sf"/>
</dbReference>
<dbReference type="FunFam" id="3.20.20.60:FF:000003">
    <property type="entry name" value="3-methyl-2-oxobutanoate hydroxymethyltransferase"/>
    <property type="match status" value="1"/>
</dbReference>
<evidence type="ECO:0000259" key="6">
    <source>
        <dbReference type="Pfam" id="PF02602"/>
    </source>
</evidence>
<comment type="similarity">
    <text evidence="2">Belongs to the PanB family.</text>
</comment>
<dbReference type="HAMAP" id="MF_00156">
    <property type="entry name" value="PanB"/>
    <property type="match status" value="1"/>
</dbReference>
<dbReference type="InterPro" id="IPR040442">
    <property type="entry name" value="Pyrv_kinase-like_dom_sf"/>
</dbReference>
<dbReference type="SUPFAM" id="SSF51621">
    <property type="entry name" value="Phosphoenolpyruvate/pyruvate domain"/>
    <property type="match status" value="1"/>
</dbReference>
<comment type="catalytic activity">
    <reaction evidence="5">
        <text>(6R)-5,10-methylene-5,6,7,8-tetrahydrofolate + 3-methyl-2-oxobutanoate + H2O = 2-dehydropantoate + (6S)-5,6,7,8-tetrahydrofolate</text>
        <dbReference type="Rhea" id="RHEA:11824"/>
        <dbReference type="ChEBI" id="CHEBI:11561"/>
        <dbReference type="ChEBI" id="CHEBI:11851"/>
        <dbReference type="ChEBI" id="CHEBI:15377"/>
        <dbReference type="ChEBI" id="CHEBI:15636"/>
        <dbReference type="ChEBI" id="CHEBI:57453"/>
        <dbReference type="EC" id="2.1.2.11"/>
    </reaction>
</comment>
<dbReference type="CDD" id="cd06578">
    <property type="entry name" value="HemD"/>
    <property type="match status" value="1"/>
</dbReference>
<evidence type="ECO:0000256" key="5">
    <source>
        <dbReference type="ARBA" id="ARBA00049172"/>
    </source>
</evidence>
<evidence type="ECO:0000256" key="1">
    <source>
        <dbReference type="ARBA" id="ARBA00005033"/>
    </source>
</evidence>
<dbReference type="Gene3D" id="3.20.20.60">
    <property type="entry name" value="Phosphoenolpyruvate-binding domains"/>
    <property type="match status" value="1"/>
</dbReference>
<comment type="caution">
    <text evidence="7">The sequence shown here is derived from an EMBL/GenBank/DDBJ whole genome shotgun (WGS) entry which is preliminary data.</text>
</comment>
<proteinExistence type="inferred from homology"/>
<dbReference type="GO" id="GO:0003864">
    <property type="term" value="F:3-methyl-2-oxobutanoate hydroxymethyltransferase activity"/>
    <property type="evidence" value="ECO:0007669"/>
    <property type="project" value="UniProtKB-EC"/>
</dbReference>
<dbReference type="Proteomes" id="UP001300502">
    <property type="component" value="Unassembled WGS sequence"/>
</dbReference>
<keyword evidence="4" id="KW-0808">Transferase</keyword>